<dbReference type="SUPFAM" id="SSF52218">
    <property type="entry name" value="Flavoproteins"/>
    <property type="match status" value="1"/>
</dbReference>
<dbReference type="InterPro" id="IPR029039">
    <property type="entry name" value="Flavoprotein-like_sf"/>
</dbReference>
<feature type="domain" description="NADPH-dependent FMN reductase-like" evidence="3">
    <location>
        <begin position="1"/>
        <end position="126"/>
    </location>
</feature>
<dbReference type="GO" id="GO:0016491">
    <property type="term" value="F:oxidoreductase activity"/>
    <property type="evidence" value="ECO:0007669"/>
    <property type="project" value="InterPro"/>
</dbReference>
<dbReference type="InterPro" id="IPR051796">
    <property type="entry name" value="ISF_SsuE-like"/>
</dbReference>
<protein>
    <submittedName>
        <fullName evidence="4">Multimeric flavodoxin WrbA</fullName>
    </submittedName>
</protein>
<dbReference type="OrthoDB" id="9805976at2"/>
<organism evidence="4 5">
    <name type="scientific">Tepidibacillus fermentans</name>
    <dbReference type="NCBI Taxonomy" id="1281767"/>
    <lineage>
        <taxon>Bacteria</taxon>
        <taxon>Bacillati</taxon>
        <taxon>Bacillota</taxon>
        <taxon>Bacilli</taxon>
        <taxon>Bacillales</taxon>
        <taxon>Bacillaceae</taxon>
        <taxon>Tepidibacillus</taxon>
    </lineage>
</organism>
<keyword evidence="2" id="KW-0288">FMN</keyword>
<evidence type="ECO:0000313" key="4">
    <source>
        <dbReference type="EMBL" id="TCS83203.1"/>
    </source>
</evidence>
<reference evidence="4 5" key="1">
    <citation type="submission" date="2019-03" db="EMBL/GenBank/DDBJ databases">
        <title>Genomic Encyclopedia of Type Strains, Phase IV (KMG-IV): sequencing the most valuable type-strain genomes for metagenomic binning, comparative biology and taxonomic classification.</title>
        <authorList>
            <person name="Goeker M."/>
        </authorList>
    </citation>
    <scope>NUCLEOTIDE SEQUENCE [LARGE SCALE GENOMIC DNA]</scope>
    <source>
        <strain evidence="4 5">DSM 23802</strain>
    </source>
</reference>
<keyword evidence="1" id="KW-0285">Flavoprotein</keyword>
<sequence length="185" mass="21346">MKLLTIYGSSRKNGNSEALTKKVLQQLNPKDVDEIHLMDVHIEPIVDERHTEHGFRPVDDDYEKLAIQIMNHQVLLFSTPLYWYGMSGRMKNLIDRFTQSLRSTEYDFKEKMKGKKMYVIIVGGQSAPYTALPLVQQFQLIAQFMEIEFSGYVIGRGVKPLEVLEDEEAIVQAIQLGKRIRGELK</sequence>
<evidence type="ECO:0000256" key="2">
    <source>
        <dbReference type="ARBA" id="ARBA00022643"/>
    </source>
</evidence>
<keyword evidence="5" id="KW-1185">Reference proteome</keyword>
<dbReference type="PANTHER" id="PTHR43278">
    <property type="entry name" value="NAD(P)H-DEPENDENT FMN-CONTAINING OXIDOREDUCTASE YWQN-RELATED"/>
    <property type="match status" value="1"/>
</dbReference>
<dbReference type="AlphaFoldDB" id="A0A4R3KI59"/>
<dbReference type="Pfam" id="PF03358">
    <property type="entry name" value="FMN_red"/>
    <property type="match status" value="1"/>
</dbReference>
<evidence type="ECO:0000313" key="5">
    <source>
        <dbReference type="Proteomes" id="UP000295788"/>
    </source>
</evidence>
<dbReference type="InterPro" id="IPR005025">
    <property type="entry name" value="FMN_Rdtase-like_dom"/>
</dbReference>
<proteinExistence type="predicted"/>
<evidence type="ECO:0000259" key="3">
    <source>
        <dbReference type="Pfam" id="PF03358"/>
    </source>
</evidence>
<dbReference type="PANTHER" id="PTHR43278:SF4">
    <property type="entry name" value="NAD(P)H-DEPENDENT FMN-CONTAINING OXIDOREDUCTASE YWQN-RELATED"/>
    <property type="match status" value="1"/>
</dbReference>
<name>A0A4R3KI59_9BACI</name>
<dbReference type="Gene3D" id="3.40.50.360">
    <property type="match status" value="1"/>
</dbReference>
<comment type="caution">
    <text evidence="4">The sequence shown here is derived from an EMBL/GenBank/DDBJ whole genome shotgun (WGS) entry which is preliminary data.</text>
</comment>
<dbReference type="EMBL" id="SMAB01000006">
    <property type="protein sequence ID" value="TCS83203.1"/>
    <property type="molecule type" value="Genomic_DNA"/>
</dbReference>
<evidence type="ECO:0000256" key="1">
    <source>
        <dbReference type="ARBA" id="ARBA00022630"/>
    </source>
</evidence>
<accession>A0A4R3KI59</accession>
<gene>
    <name evidence="4" type="ORF">EDD72_106132</name>
</gene>
<dbReference type="Proteomes" id="UP000295788">
    <property type="component" value="Unassembled WGS sequence"/>
</dbReference>